<evidence type="ECO:0000313" key="1">
    <source>
        <dbReference type="EMBL" id="DAF45807.1"/>
    </source>
</evidence>
<dbReference type="EMBL" id="BK032519">
    <property type="protein sequence ID" value="DAF45807.1"/>
    <property type="molecule type" value="Genomic_DNA"/>
</dbReference>
<protein>
    <submittedName>
        <fullName evidence="1">Defence against restriction A C-terminal</fullName>
    </submittedName>
</protein>
<name>A0A8S5S558_9CAUD</name>
<organism evidence="1">
    <name type="scientific">Siphoviridae sp. ctmP938</name>
    <dbReference type="NCBI Taxonomy" id="2827933"/>
    <lineage>
        <taxon>Viruses</taxon>
        <taxon>Duplodnaviria</taxon>
        <taxon>Heunggongvirae</taxon>
        <taxon>Uroviricota</taxon>
        <taxon>Caudoviricetes</taxon>
    </lineage>
</organism>
<accession>A0A8S5S558</accession>
<sequence length="35" mass="4059">MGKTVRAWGWALYTRRLELNELAGYELAYGGEVKR</sequence>
<proteinExistence type="predicted"/>
<reference evidence="1" key="1">
    <citation type="journal article" date="2021" name="Proc. Natl. Acad. Sci. U.S.A.">
        <title>A Catalog of Tens of Thousands of Viruses from Human Metagenomes Reveals Hidden Associations with Chronic Diseases.</title>
        <authorList>
            <person name="Tisza M.J."/>
            <person name="Buck C.B."/>
        </authorList>
    </citation>
    <scope>NUCLEOTIDE SEQUENCE</scope>
    <source>
        <strain evidence="1">CtmP938</strain>
    </source>
</reference>